<dbReference type="SUPFAM" id="SSF111126">
    <property type="entry name" value="Ligand-binding domain in the NO signalling and Golgi transport"/>
    <property type="match status" value="1"/>
</dbReference>
<name>A0A8J7SK41_9BACT</name>
<keyword evidence="3" id="KW-1185">Reference proteome</keyword>
<reference evidence="2" key="1">
    <citation type="submission" date="2021-01" db="EMBL/GenBank/DDBJ databases">
        <title>Modified the classification status of verrucomicrobia.</title>
        <authorList>
            <person name="Feng X."/>
        </authorList>
    </citation>
    <scope>NUCLEOTIDE SEQUENCE</scope>
    <source>
        <strain evidence="2">_KCTC 22039</strain>
    </source>
</reference>
<dbReference type="RefSeq" id="WP_200310590.1">
    <property type="nucleotide sequence ID" value="NZ_JAENIM010000023.1"/>
</dbReference>
<dbReference type="EMBL" id="JAENIM010000023">
    <property type="protein sequence ID" value="MBK1790555.1"/>
    <property type="molecule type" value="Genomic_DNA"/>
</dbReference>
<dbReference type="Proteomes" id="UP000624703">
    <property type="component" value="Unassembled WGS sequence"/>
</dbReference>
<evidence type="ECO:0000259" key="1">
    <source>
        <dbReference type="Pfam" id="PF07700"/>
    </source>
</evidence>
<proteinExistence type="predicted"/>
<feature type="domain" description="Heme NO-binding" evidence="1">
    <location>
        <begin position="2"/>
        <end position="162"/>
    </location>
</feature>
<dbReference type="GO" id="GO:0020037">
    <property type="term" value="F:heme binding"/>
    <property type="evidence" value="ECO:0007669"/>
    <property type="project" value="InterPro"/>
</dbReference>
<dbReference type="AlphaFoldDB" id="A0A8J7SK41"/>
<comment type="caution">
    <text evidence="2">The sequence shown here is derived from an EMBL/GenBank/DDBJ whole genome shotgun (WGS) entry which is preliminary data.</text>
</comment>
<accession>A0A8J7SK41</accession>
<evidence type="ECO:0000313" key="2">
    <source>
        <dbReference type="EMBL" id="MBK1790555.1"/>
    </source>
</evidence>
<dbReference type="Gene3D" id="3.90.1520.10">
    <property type="entry name" value="H-NOX domain"/>
    <property type="match status" value="1"/>
</dbReference>
<dbReference type="InterPro" id="IPR024096">
    <property type="entry name" value="NO_sig/Golgi_transp_ligand-bd"/>
</dbReference>
<organism evidence="2 3">
    <name type="scientific">Persicirhabdus sediminis</name>
    <dbReference type="NCBI Taxonomy" id="454144"/>
    <lineage>
        <taxon>Bacteria</taxon>
        <taxon>Pseudomonadati</taxon>
        <taxon>Verrucomicrobiota</taxon>
        <taxon>Verrucomicrobiia</taxon>
        <taxon>Verrucomicrobiales</taxon>
        <taxon>Verrucomicrobiaceae</taxon>
        <taxon>Persicirhabdus</taxon>
    </lineage>
</organism>
<gene>
    <name evidence="2" type="ORF">JIN82_05215</name>
</gene>
<dbReference type="Pfam" id="PF07700">
    <property type="entry name" value="HNOB"/>
    <property type="match status" value="1"/>
</dbReference>
<dbReference type="InterPro" id="IPR011644">
    <property type="entry name" value="Heme_NO-bd"/>
</dbReference>
<sequence length="178" mass="19788">MKGVVFVEFLKMVEAEHGLDMVDDIIEQADVPSGGAYTAVGTYDHKEMVDLVVSMSKITGVPTGELLSAFGSYLFSSLANAHPVFMDGARDALDFLEKVETYIHVEVRKLYPDAELPTFECERQPGGKVLHMIYSSSRHLEDVCDGLIQGCLKWFHSDAEVERQPLEGGRELFIIKTS</sequence>
<evidence type="ECO:0000313" key="3">
    <source>
        <dbReference type="Proteomes" id="UP000624703"/>
    </source>
</evidence>
<dbReference type="InterPro" id="IPR038158">
    <property type="entry name" value="H-NOX_domain_sf"/>
</dbReference>
<protein>
    <submittedName>
        <fullName evidence="2">Heme NO-binding domain-containing protein</fullName>
    </submittedName>
</protein>